<dbReference type="Proteomes" id="UP000528964">
    <property type="component" value="Unassembled WGS sequence"/>
</dbReference>
<feature type="transmembrane region" description="Helical" evidence="10">
    <location>
        <begin position="149"/>
        <end position="169"/>
    </location>
</feature>
<protein>
    <submittedName>
        <fullName evidence="12">CPA1 family monovalent cation:H+ antiporter</fullName>
    </submittedName>
</protein>
<evidence type="ECO:0000313" key="12">
    <source>
        <dbReference type="EMBL" id="MBB3974159.1"/>
    </source>
</evidence>
<proteinExistence type="predicted"/>
<dbReference type="PANTHER" id="PTHR10110:SF86">
    <property type="entry name" value="SODIUM_HYDROGEN EXCHANGER 7"/>
    <property type="match status" value="1"/>
</dbReference>
<feature type="transmembrane region" description="Helical" evidence="10">
    <location>
        <begin position="343"/>
        <end position="365"/>
    </location>
</feature>
<feature type="transmembrane region" description="Helical" evidence="10">
    <location>
        <begin position="49"/>
        <end position="69"/>
    </location>
</feature>
<dbReference type="EMBL" id="JACIDR010000004">
    <property type="protein sequence ID" value="MBB3974159.1"/>
    <property type="molecule type" value="Genomic_DNA"/>
</dbReference>
<evidence type="ECO:0000256" key="4">
    <source>
        <dbReference type="ARBA" id="ARBA00022692"/>
    </source>
</evidence>
<evidence type="ECO:0000313" key="13">
    <source>
        <dbReference type="Proteomes" id="UP000528964"/>
    </source>
</evidence>
<keyword evidence="8 10" id="KW-0472">Membrane</keyword>
<keyword evidence="2" id="KW-0813">Transport</keyword>
<comment type="subcellular location">
    <subcellularLocation>
        <location evidence="1">Cell membrane</location>
        <topology evidence="1">Multi-pass membrane protein</topology>
    </subcellularLocation>
</comment>
<dbReference type="Pfam" id="PF00999">
    <property type="entry name" value="Na_H_Exchanger"/>
    <property type="match status" value="1"/>
</dbReference>
<feature type="transmembrane region" description="Helical" evidence="10">
    <location>
        <begin position="109"/>
        <end position="128"/>
    </location>
</feature>
<evidence type="ECO:0000256" key="1">
    <source>
        <dbReference type="ARBA" id="ARBA00004651"/>
    </source>
</evidence>
<keyword evidence="5 10" id="KW-1133">Transmembrane helix</keyword>
<evidence type="ECO:0000259" key="11">
    <source>
        <dbReference type="Pfam" id="PF00999"/>
    </source>
</evidence>
<feature type="transmembrane region" description="Helical" evidence="10">
    <location>
        <begin position="175"/>
        <end position="196"/>
    </location>
</feature>
<evidence type="ECO:0000256" key="8">
    <source>
        <dbReference type="ARBA" id="ARBA00023136"/>
    </source>
</evidence>
<accession>A0A7W6D8E2</accession>
<gene>
    <name evidence="12" type="ORF">GGR24_002836</name>
</gene>
<evidence type="ECO:0000256" key="5">
    <source>
        <dbReference type="ARBA" id="ARBA00022989"/>
    </source>
</evidence>
<feature type="transmembrane region" description="Helical" evidence="10">
    <location>
        <begin position="298"/>
        <end position="322"/>
    </location>
</feature>
<dbReference type="RefSeq" id="WP_183395991.1">
    <property type="nucleotide sequence ID" value="NZ_JACIDR010000004.1"/>
</dbReference>
<dbReference type="GO" id="GO:0005886">
    <property type="term" value="C:plasma membrane"/>
    <property type="evidence" value="ECO:0007669"/>
    <property type="project" value="UniProtKB-SubCell"/>
</dbReference>
<feature type="transmembrane region" description="Helical" evidence="10">
    <location>
        <begin position="81"/>
        <end position="103"/>
    </location>
</feature>
<dbReference type="GO" id="GO:0015386">
    <property type="term" value="F:potassium:proton antiporter activity"/>
    <property type="evidence" value="ECO:0007669"/>
    <property type="project" value="TreeGrafter"/>
</dbReference>
<keyword evidence="6" id="KW-0915">Sodium</keyword>
<keyword evidence="4 10" id="KW-0812">Transmembrane</keyword>
<keyword evidence="13" id="KW-1185">Reference proteome</keyword>
<keyword evidence="9" id="KW-0739">Sodium transport</keyword>
<reference evidence="12 13" key="1">
    <citation type="submission" date="2020-08" db="EMBL/GenBank/DDBJ databases">
        <title>Genomic Encyclopedia of Type Strains, Phase IV (KMG-IV): sequencing the most valuable type-strain genomes for metagenomic binning, comparative biology and taxonomic classification.</title>
        <authorList>
            <person name="Goeker M."/>
        </authorList>
    </citation>
    <scope>NUCLEOTIDE SEQUENCE [LARGE SCALE GENOMIC DNA]</scope>
    <source>
        <strain evidence="12 13">DSM 25481</strain>
    </source>
</reference>
<dbReference type="AlphaFoldDB" id="A0A7W6D8E2"/>
<feature type="transmembrane region" description="Helical" evidence="10">
    <location>
        <begin position="371"/>
        <end position="391"/>
    </location>
</feature>
<dbReference type="InterPro" id="IPR018422">
    <property type="entry name" value="Cation/H_exchanger_CPA1"/>
</dbReference>
<keyword evidence="7" id="KW-0406">Ion transport</keyword>
<evidence type="ECO:0000256" key="9">
    <source>
        <dbReference type="ARBA" id="ARBA00023201"/>
    </source>
</evidence>
<dbReference type="Gene3D" id="6.10.140.1330">
    <property type="match status" value="1"/>
</dbReference>
<name>A0A7W6D8E2_9HYPH</name>
<dbReference type="GO" id="GO:0098719">
    <property type="term" value="P:sodium ion import across plasma membrane"/>
    <property type="evidence" value="ECO:0007669"/>
    <property type="project" value="TreeGrafter"/>
</dbReference>
<dbReference type="GO" id="GO:0015385">
    <property type="term" value="F:sodium:proton antiporter activity"/>
    <property type="evidence" value="ECO:0007669"/>
    <property type="project" value="InterPro"/>
</dbReference>
<evidence type="ECO:0000256" key="3">
    <source>
        <dbReference type="ARBA" id="ARBA00022475"/>
    </source>
</evidence>
<comment type="caution">
    <text evidence="12">The sequence shown here is derived from an EMBL/GenBank/DDBJ whole genome shotgun (WGS) entry which is preliminary data.</text>
</comment>
<evidence type="ECO:0000256" key="2">
    <source>
        <dbReference type="ARBA" id="ARBA00022448"/>
    </source>
</evidence>
<keyword evidence="3" id="KW-1003">Cell membrane</keyword>
<evidence type="ECO:0000256" key="7">
    <source>
        <dbReference type="ARBA" id="ARBA00023065"/>
    </source>
</evidence>
<evidence type="ECO:0000256" key="6">
    <source>
        <dbReference type="ARBA" id="ARBA00023053"/>
    </source>
</evidence>
<evidence type="ECO:0000256" key="10">
    <source>
        <dbReference type="SAM" id="Phobius"/>
    </source>
</evidence>
<dbReference type="PANTHER" id="PTHR10110">
    <property type="entry name" value="SODIUM/HYDROGEN EXCHANGER"/>
    <property type="match status" value="1"/>
</dbReference>
<feature type="transmembrane region" description="Helical" evidence="10">
    <location>
        <begin position="260"/>
        <end position="278"/>
    </location>
</feature>
<dbReference type="GO" id="GO:0051453">
    <property type="term" value="P:regulation of intracellular pH"/>
    <property type="evidence" value="ECO:0007669"/>
    <property type="project" value="TreeGrafter"/>
</dbReference>
<sequence>MSLFESMLTLMLAAIVLLQLSRHLAVPYPTMLAVAGVGVAALPWAPRIAIEPHLALALFIAPALLDAAFDFAPRELRRHWAPLFALAAVAVLLTTAAVATLSVWWGLPLAAGIALGAIVAPPDAAAATTILRQVSLPRTTTLVLQGESLLNDAAALLIFSAAVAMATTGDGLAGLAPWLLLAPVGGVIGGALAGAAYVGILPLLAGTLGGTLFEFVSTFGVWIVAERAGLSPILAVVAFAMMVARGAPERHSPRDRVRSYSVWEAVVFLLNVTAFLLMGLQSREIVSRLPANELWEAALFALAVFVVVVVVRFAWVMGYGALARLVARWRGRGPKPTVAQGIAVSWCGMRGLVTLATALALPPGFPERDLIALAAFATVLGTLVGQGLTLAPLIRLLRFERDGAYEEELTKARLELLDAGDVALGEGDGEAARWLRREFAASRTAAEAGRHPRAEGDADELRRAVLAAKRRRLMELRRRGEIGDDVFHALEEELDWAELAASPPDRFQALEV</sequence>
<organism evidence="12 13">
    <name type="scientific">Hansschlegelia beijingensis</name>
    <dbReference type="NCBI Taxonomy" id="1133344"/>
    <lineage>
        <taxon>Bacteria</taxon>
        <taxon>Pseudomonadati</taxon>
        <taxon>Pseudomonadota</taxon>
        <taxon>Alphaproteobacteria</taxon>
        <taxon>Hyphomicrobiales</taxon>
        <taxon>Methylopilaceae</taxon>
        <taxon>Hansschlegelia</taxon>
    </lineage>
</organism>
<feature type="domain" description="Cation/H+ exchanger transmembrane" evidence="11">
    <location>
        <begin position="11"/>
        <end position="394"/>
    </location>
</feature>
<dbReference type="InterPro" id="IPR006153">
    <property type="entry name" value="Cation/H_exchanger_TM"/>
</dbReference>